<protein>
    <submittedName>
        <fullName evidence="3">Acyl-CoA thioesterase</fullName>
    </submittedName>
</protein>
<dbReference type="Proteomes" id="UP000544090">
    <property type="component" value="Unassembled WGS sequence"/>
</dbReference>
<sequence length="139" mass="15883">MFFHRFRVRYHETDPQKFLFNSRYLEYADVAMTEFFRSLGWSYPELLQAGFDPSVVSSTLDFHRPAYLDDWVDAEVVCTRIGTSSFTLRFSFSTTGRPVCTVESVYVNVDPATASSRPIPAEIAHQIRLSQPALAEPTC</sequence>
<dbReference type="Gene3D" id="3.10.129.10">
    <property type="entry name" value="Hotdog Thioesterase"/>
    <property type="match status" value="1"/>
</dbReference>
<reference evidence="3 4" key="1">
    <citation type="submission" date="2020-04" db="EMBL/GenBank/DDBJ databases">
        <title>Arthrobacter sp. nov.</title>
        <authorList>
            <person name="Liu S."/>
        </authorList>
    </citation>
    <scope>NUCLEOTIDE SEQUENCE [LARGE SCALE GENOMIC DNA]</scope>
    <source>
        <strain evidence="3 4">E918</strain>
    </source>
</reference>
<organism evidence="3 4">
    <name type="scientific">Arthrobacter mobilis</name>
    <dbReference type="NCBI Taxonomy" id="2724944"/>
    <lineage>
        <taxon>Bacteria</taxon>
        <taxon>Bacillati</taxon>
        <taxon>Actinomycetota</taxon>
        <taxon>Actinomycetes</taxon>
        <taxon>Micrococcales</taxon>
        <taxon>Micrococcaceae</taxon>
        <taxon>Arthrobacter</taxon>
    </lineage>
</organism>
<dbReference type="EMBL" id="JAAZSQ010000030">
    <property type="protein sequence ID" value="NKX56680.1"/>
    <property type="molecule type" value="Genomic_DNA"/>
</dbReference>
<evidence type="ECO:0000313" key="4">
    <source>
        <dbReference type="Proteomes" id="UP000544090"/>
    </source>
</evidence>
<keyword evidence="4" id="KW-1185">Reference proteome</keyword>
<evidence type="ECO:0000256" key="1">
    <source>
        <dbReference type="ARBA" id="ARBA00005953"/>
    </source>
</evidence>
<comment type="caution">
    <text evidence="3">The sequence shown here is derived from an EMBL/GenBank/DDBJ whole genome shotgun (WGS) entry which is preliminary data.</text>
</comment>
<evidence type="ECO:0000256" key="2">
    <source>
        <dbReference type="ARBA" id="ARBA00022801"/>
    </source>
</evidence>
<evidence type="ECO:0000313" key="3">
    <source>
        <dbReference type="EMBL" id="NKX56680.1"/>
    </source>
</evidence>
<dbReference type="PANTHER" id="PTHR31793:SF27">
    <property type="entry name" value="NOVEL THIOESTERASE SUPERFAMILY DOMAIN AND SAPOSIN A-TYPE DOMAIN CONTAINING PROTEIN (0610012H03RIK)"/>
    <property type="match status" value="1"/>
</dbReference>
<dbReference type="InterPro" id="IPR006684">
    <property type="entry name" value="YbgC/YbaW"/>
</dbReference>
<dbReference type="GO" id="GO:0047617">
    <property type="term" value="F:fatty acyl-CoA hydrolase activity"/>
    <property type="evidence" value="ECO:0007669"/>
    <property type="project" value="TreeGrafter"/>
</dbReference>
<comment type="similarity">
    <text evidence="1">Belongs to the 4-hydroxybenzoyl-CoA thioesterase family.</text>
</comment>
<dbReference type="CDD" id="cd00586">
    <property type="entry name" value="4HBT"/>
    <property type="match status" value="1"/>
</dbReference>
<accession>A0A7X6K7N5</accession>
<dbReference type="NCBIfam" id="TIGR00051">
    <property type="entry name" value="YbgC/FadM family acyl-CoA thioesterase"/>
    <property type="match status" value="1"/>
</dbReference>
<dbReference type="PANTHER" id="PTHR31793">
    <property type="entry name" value="4-HYDROXYBENZOYL-COA THIOESTERASE FAMILY MEMBER"/>
    <property type="match status" value="1"/>
</dbReference>
<dbReference type="InterPro" id="IPR029069">
    <property type="entry name" value="HotDog_dom_sf"/>
</dbReference>
<gene>
    <name evidence="3" type="ORF">HGG74_19575</name>
</gene>
<dbReference type="SUPFAM" id="SSF54637">
    <property type="entry name" value="Thioesterase/thiol ester dehydrase-isomerase"/>
    <property type="match status" value="1"/>
</dbReference>
<name>A0A7X6K7N5_9MICC</name>
<proteinExistence type="inferred from homology"/>
<dbReference type="AlphaFoldDB" id="A0A7X6K7N5"/>
<dbReference type="Pfam" id="PF13279">
    <property type="entry name" value="4HBT_2"/>
    <property type="match status" value="1"/>
</dbReference>
<dbReference type="InterPro" id="IPR050563">
    <property type="entry name" value="4-hydroxybenzoyl-CoA_TE"/>
</dbReference>
<keyword evidence="2" id="KW-0378">Hydrolase</keyword>